<feature type="domain" description="VASt" evidence="7">
    <location>
        <begin position="409"/>
        <end position="580"/>
    </location>
</feature>
<evidence type="ECO:0000256" key="5">
    <source>
        <dbReference type="SAM" id="MobiDB-lite"/>
    </source>
</evidence>
<feature type="region of interest" description="Disordered" evidence="5">
    <location>
        <begin position="256"/>
        <end position="303"/>
    </location>
</feature>
<dbReference type="PANTHER" id="PTHR23319">
    <property type="entry name" value="GRAM DOMAIN CONTAINING 1B, ISOFORM E"/>
    <property type="match status" value="1"/>
</dbReference>
<evidence type="ECO:0000256" key="2">
    <source>
        <dbReference type="ARBA" id="ARBA00022692"/>
    </source>
</evidence>
<dbReference type="GO" id="GO:0005789">
    <property type="term" value="C:endoplasmic reticulum membrane"/>
    <property type="evidence" value="ECO:0007669"/>
    <property type="project" value="UniProtKB-ARBA"/>
</dbReference>
<dbReference type="InterPro" id="IPR051482">
    <property type="entry name" value="Cholesterol_transport"/>
</dbReference>
<dbReference type="InterPro" id="IPR004182">
    <property type="entry name" value="GRAM"/>
</dbReference>
<reference evidence="8" key="1">
    <citation type="journal article" date="2004" name="Nature">
        <title>Genome duplication in the teleost fish Tetraodon nigroviridis reveals the early vertebrate proto-karyotype.</title>
        <authorList>
            <person name="Jaillon O."/>
            <person name="Aury J.-M."/>
            <person name="Brunet F."/>
            <person name="Petit J.-L."/>
            <person name="Stange-Thomann N."/>
            <person name="Mauceli E."/>
            <person name="Bouneau L."/>
            <person name="Fischer C."/>
            <person name="Ozouf-Costaz C."/>
            <person name="Bernot A."/>
            <person name="Nicaud S."/>
            <person name="Jaffe D."/>
            <person name="Fisher S."/>
            <person name="Lutfalla G."/>
            <person name="Dossat C."/>
            <person name="Segurens B."/>
            <person name="Dasilva C."/>
            <person name="Salanoubat M."/>
            <person name="Levy M."/>
            <person name="Boudet N."/>
            <person name="Castellano S."/>
            <person name="Anthouard V."/>
            <person name="Jubin C."/>
            <person name="Castelli V."/>
            <person name="Katinka M."/>
            <person name="Vacherie B."/>
            <person name="Biemont C."/>
            <person name="Skalli Z."/>
            <person name="Cattolico L."/>
            <person name="Poulain J."/>
            <person name="De Berardinis V."/>
            <person name="Cruaud C."/>
            <person name="Duprat S."/>
            <person name="Brottier P."/>
            <person name="Coutanceau J.-P."/>
            <person name="Gouzy J."/>
            <person name="Parra G."/>
            <person name="Lardier G."/>
            <person name="Chapple C."/>
            <person name="McKernan K.J."/>
            <person name="McEwan P."/>
            <person name="Bosak S."/>
            <person name="Kellis M."/>
            <person name="Volff J.-N."/>
            <person name="Guigo R."/>
            <person name="Zody M.C."/>
            <person name="Mesirov J."/>
            <person name="Lindblad-Toh K."/>
            <person name="Birren B."/>
            <person name="Nusbaum C."/>
            <person name="Kahn D."/>
            <person name="Robinson-Rechavi M."/>
            <person name="Laudet V."/>
            <person name="Schachter V."/>
            <person name="Quetier F."/>
            <person name="Saurin W."/>
            <person name="Scarpelli C."/>
            <person name="Wincker P."/>
            <person name="Lander E.S."/>
            <person name="Weissenbach J."/>
            <person name="Roest Crollius H."/>
        </authorList>
    </citation>
    <scope>NUCLEOTIDE SEQUENCE [LARGE SCALE GENOMIC DNA]</scope>
</reference>
<reference evidence="8" key="2">
    <citation type="submission" date="2004-02" db="EMBL/GenBank/DDBJ databases">
        <authorList>
            <consortium name="Genoscope"/>
            <consortium name="Whitehead Institute Centre for Genome Research"/>
        </authorList>
    </citation>
    <scope>NUCLEOTIDE SEQUENCE</scope>
</reference>
<dbReference type="Gene3D" id="2.30.29.30">
    <property type="entry name" value="Pleckstrin-homology domain (PH domain)/Phosphotyrosine-binding domain (PTB)"/>
    <property type="match status" value="1"/>
</dbReference>
<feature type="region of interest" description="Disordered" evidence="5">
    <location>
        <begin position="1"/>
        <end position="77"/>
    </location>
</feature>
<evidence type="ECO:0000256" key="1">
    <source>
        <dbReference type="ARBA" id="ARBA00004167"/>
    </source>
</evidence>
<dbReference type="EMBL" id="CAAE01014702">
    <property type="protein sequence ID" value="CAG02861.1"/>
    <property type="molecule type" value="Genomic_DNA"/>
</dbReference>
<dbReference type="Pfam" id="PF02893">
    <property type="entry name" value="GRAM"/>
    <property type="match status" value="1"/>
</dbReference>
<dbReference type="KEGG" id="tng:GSTEN00022092G001"/>
<feature type="non-terminal residue" evidence="8">
    <location>
        <position position="1"/>
    </location>
</feature>
<dbReference type="GO" id="GO:0005886">
    <property type="term" value="C:plasma membrane"/>
    <property type="evidence" value="ECO:0007669"/>
    <property type="project" value="TreeGrafter"/>
</dbReference>
<dbReference type="AlphaFoldDB" id="Q4S921"/>
<feature type="compositionally biased region" description="Acidic residues" evidence="5">
    <location>
        <begin position="256"/>
        <end position="266"/>
    </location>
</feature>
<comment type="subcellular location">
    <subcellularLocation>
        <location evidence="1">Membrane</location>
        <topology evidence="1">Single-pass membrane protein</topology>
    </subcellularLocation>
</comment>
<dbReference type="GO" id="GO:0120020">
    <property type="term" value="F:cholesterol transfer activity"/>
    <property type="evidence" value="ECO:0007669"/>
    <property type="project" value="TreeGrafter"/>
</dbReference>
<evidence type="ECO:0000256" key="3">
    <source>
        <dbReference type="ARBA" id="ARBA00022989"/>
    </source>
</evidence>
<proteinExistence type="predicted"/>
<comment type="caution">
    <text evidence="8">The sequence shown here is derived from an EMBL/GenBank/DDBJ whole genome shotgun (WGS) entry which is preliminary data.</text>
</comment>
<dbReference type="GO" id="GO:0140268">
    <property type="term" value="C:endoplasmic reticulum-plasma membrane contact site"/>
    <property type="evidence" value="ECO:0007669"/>
    <property type="project" value="TreeGrafter"/>
</dbReference>
<feature type="region of interest" description="Disordered" evidence="5">
    <location>
        <begin position="360"/>
        <end position="398"/>
    </location>
</feature>
<accession>Q4S921</accession>
<evidence type="ECO:0000313" key="8">
    <source>
        <dbReference type="EMBL" id="CAG02861.1"/>
    </source>
</evidence>
<feature type="compositionally biased region" description="Polar residues" evidence="5">
    <location>
        <begin position="48"/>
        <end position="65"/>
    </location>
</feature>
<feature type="region of interest" description="Disordered" evidence="5">
    <location>
        <begin position="762"/>
        <end position="783"/>
    </location>
</feature>
<protein>
    <submittedName>
        <fullName evidence="8">(spotted green pufferfish) hypothetical protein</fullName>
    </submittedName>
</protein>
<dbReference type="SMART" id="SM00568">
    <property type="entry name" value="GRAM"/>
    <property type="match status" value="1"/>
</dbReference>
<dbReference type="GO" id="GO:0015485">
    <property type="term" value="F:cholesterol binding"/>
    <property type="evidence" value="ECO:0007669"/>
    <property type="project" value="TreeGrafter"/>
</dbReference>
<evidence type="ECO:0000256" key="4">
    <source>
        <dbReference type="ARBA" id="ARBA00023136"/>
    </source>
</evidence>
<dbReference type="PROSITE" id="PS51778">
    <property type="entry name" value="VAST"/>
    <property type="match status" value="1"/>
</dbReference>
<dbReference type="InterPro" id="IPR011993">
    <property type="entry name" value="PH-like_dom_sf"/>
</dbReference>
<dbReference type="PANTHER" id="PTHR23319:SF3">
    <property type="entry name" value="PROTEIN ASTER-B"/>
    <property type="match status" value="1"/>
</dbReference>
<evidence type="ECO:0000259" key="7">
    <source>
        <dbReference type="PROSITE" id="PS51778"/>
    </source>
</evidence>
<name>Q4S921_TETNG</name>
<evidence type="ECO:0000256" key="6">
    <source>
        <dbReference type="SAM" id="Phobius"/>
    </source>
</evidence>
<feature type="transmembrane region" description="Helical" evidence="6">
    <location>
        <begin position="662"/>
        <end position="687"/>
    </location>
</feature>
<feature type="non-terminal residue" evidence="8">
    <location>
        <position position="808"/>
    </location>
</feature>
<feature type="compositionally biased region" description="Basic and acidic residues" evidence="5">
    <location>
        <begin position="37"/>
        <end position="47"/>
    </location>
</feature>
<dbReference type="CDD" id="cd13220">
    <property type="entry name" value="PH-GRAM_GRAMDC"/>
    <property type="match status" value="1"/>
</dbReference>
<organism evidence="8">
    <name type="scientific">Tetraodon nigroviridis</name>
    <name type="common">Spotted green pufferfish</name>
    <name type="synonym">Chelonodon nigroviridis</name>
    <dbReference type="NCBI Taxonomy" id="99883"/>
    <lineage>
        <taxon>Eukaryota</taxon>
        <taxon>Metazoa</taxon>
        <taxon>Chordata</taxon>
        <taxon>Craniata</taxon>
        <taxon>Vertebrata</taxon>
        <taxon>Euteleostomi</taxon>
        <taxon>Actinopterygii</taxon>
        <taxon>Neopterygii</taxon>
        <taxon>Teleostei</taxon>
        <taxon>Neoteleostei</taxon>
        <taxon>Acanthomorphata</taxon>
        <taxon>Eupercaria</taxon>
        <taxon>Tetraodontiformes</taxon>
        <taxon>Tetradontoidea</taxon>
        <taxon>Tetraodontidae</taxon>
        <taxon>Tetraodon</taxon>
    </lineage>
</organism>
<dbReference type="FunFam" id="2.30.29.30:FF:000008">
    <property type="entry name" value="GRAM domain containing 1B"/>
    <property type="match status" value="1"/>
</dbReference>
<sequence>FSSSTASNSNKSTPTCSPVLRKRSRSPTPQSPEGETMVEKGSDHSSDKSPSTPEQVVQRTYSLQPARSGGKNSKKSQSWYNVLSPTYKQRNEDFRKLFKQLPDTERLIVDYSCALQRDILLQGRLYLSENWICFYSNIFRWETLLTVRLKDICSMTKEKTARLIPNAIQVSTDTEKHFFTSFGARDRTYMMMFRLWQNALLDKVSQSTPDLQEAPSNVSTVALMLFMVHHQPLCPKELWHFVHQCYGNELGLTSDDEDYVPPDDDFNTMGFSEEIPNEENEINNDSLSKSSAEAKPEGSPPLLQKKVVPTSALAGLPNHDAPIPPAGEHWSLPQFELPTEEFADFLPDGELLTVPLVVEEKSSDPGGPGGPVPSPSLDFNDNEDIPTELSDSSETHDEGEVQAFHEDLNGRLHINEVFKFSVDKLYDILFTQSQFMSDFNEQRRISDVVYQPWKKEDAGNQTREIMYTISLTNPLAPKTSAASEIQTLLKVSQESECYIVDAEVITHDVPYHDYFYALNHYILTRVAKNKCRLRVSTELRYRKQPWGLVKGFIERNFWNGIEDNFRHLEMSLTKLEEILSESRQLSPKAKGVKTSTVRRKKRPLPHIRSQHLDEALSPVTTPTDEEVIQRIKQVAGSTQTRHQSPEHHHLPGGFAFYSISKLLLIVSFVTNLLTCCFSLSLVLLVFLNMMLFYKLWMLEYSAQTLTTWQGLRLHESKLPQSQMEWAQLLEAQQRYHDAELQKWREIIKSSVVLLDQVESSRAPQPRGSLSALQRLSPPPQMKDSLLNLQRGIGLRDYGPESEDKSRYH</sequence>
<dbReference type="InterPro" id="IPR031968">
    <property type="entry name" value="VASt"/>
</dbReference>
<dbReference type="OrthoDB" id="2162691at2759"/>
<feature type="compositionally biased region" description="Low complexity" evidence="5">
    <location>
        <begin position="1"/>
        <end position="13"/>
    </location>
</feature>
<keyword evidence="2 6" id="KW-0812">Transmembrane</keyword>
<dbReference type="GO" id="GO:0032366">
    <property type="term" value="P:intracellular sterol transport"/>
    <property type="evidence" value="ECO:0007669"/>
    <property type="project" value="TreeGrafter"/>
</dbReference>
<dbReference type="Pfam" id="PF16016">
    <property type="entry name" value="VASt"/>
    <property type="match status" value="1"/>
</dbReference>
<gene>
    <name evidence="8" type="ORF">GSTENG00022092001</name>
</gene>
<keyword evidence="4 6" id="KW-0472">Membrane</keyword>
<keyword evidence="3 6" id="KW-1133">Transmembrane helix</keyword>